<dbReference type="Proteomes" id="UP001341281">
    <property type="component" value="Chromosome 03"/>
</dbReference>
<dbReference type="EMBL" id="CP144747">
    <property type="protein sequence ID" value="WVZ65489.1"/>
    <property type="molecule type" value="Genomic_DNA"/>
</dbReference>
<evidence type="ECO:0000313" key="4">
    <source>
        <dbReference type="Proteomes" id="UP001341281"/>
    </source>
</evidence>
<reference evidence="3 4" key="1">
    <citation type="submission" date="2024-02" db="EMBL/GenBank/DDBJ databases">
        <title>High-quality chromosome-scale genome assembly of Pensacola bahiagrass (Paspalum notatum Flugge var. saurae).</title>
        <authorList>
            <person name="Vega J.M."/>
            <person name="Podio M."/>
            <person name="Orjuela J."/>
            <person name="Siena L.A."/>
            <person name="Pessino S.C."/>
            <person name="Combes M.C."/>
            <person name="Mariac C."/>
            <person name="Albertini E."/>
            <person name="Pupilli F."/>
            <person name="Ortiz J.P.A."/>
            <person name="Leblanc O."/>
        </authorList>
    </citation>
    <scope>NUCLEOTIDE SEQUENCE [LARGE SCALE GENOMIC DNA]</scope>
    <source>
        <strain evidence="3">R1</strain>
        <tissue evidence="3">Leaf</tissue>
    </source>
</reference>
<protein>
    <recommendedName>
        <fullName evidence="2">Alpha/beta hydrolase fold-3 domain-containing protein</fullName>
    </recommendedName>
</protein>
<dbReference type="PANTHER" id="PTHR23024:SF674">
    <property type="entry name" value="OS09G0461900 PROTEIN"/>
    <property type="match status" value="1"/>
</dbReference>
<name>A0AAQ3T2B8_PASNO</name>
<dbReference type="PANTHER" id="PTHR23024">
    <property type="entry name" value="ARYLACETAMIDE DEACETYLASE"/>
    <property type="match status" value="1"/>
</dbReference>
<gene>
    <name evidence="3" type="ORF">U9M48_014841</name>
</gene>
<feature type="domain" description="Alpha/beta hydrolase fold-3" evidence="2">
    <location>
        <begin position="80"/>
        <end position="138"/>
    </location>
</feature>
<dbReference type="AlphaFoldDB" id="A0AAQ3T2B8"/>
<dbReference type="InterPro" id="IPR029058">
    <property type="entry name" value="AB_hydrolase_fold"/>
</dbReference>
<dbReference type="InterPro" id="IPR050466">
    <property type="entry name" value="Carboxylest/Gibb_receptor"/>
</dbReference>
<evidence type="ECO:0000256" key="1">
    <source>
        <dbReference type="SAM" id="MobiDB-lite"/>
    </source>
</evidence>
<dbReference type="InterPro" id="IPR013094">
    <property type="entry name" value="AB_hydrolase_3"/>
</dbReference>
<sequence length="322" mass="35162">MDPASELEFNMPGFLRMYKNGRVERFQGNETVPPSPAADPANGGVASKDVVLDPATGISARLFLPSVADADPAKKKLPVVVFFHGGAFLVHSAASPLYHLYAASLAAAVPAVVVSVNYRLAPESRIPGPYEDAFAAHRISDFEDPEFRSSVLYDADVAPTPSPGSPHTATPPASSSPGIAPAPTSRTTWPYGWGRTAAPMGTAARVKGKDPTWDFICDGKFGLDHPYINPMASPEVWRQLGSRRVLVITAEHCWFVDAARAYAEDFLFILLYLIYFHHKCGWEGELEFYETKGEGHVFFLFKHGSDNALKEFAVVSDFVRRS</sequence>
<dbReference type="Pfam" id="PF07859">
    <property type="entry name" value="Abhydrolase_3"/>
    <property type="match status" value="1"/>
</dbReference>
<evidence type="ECO:0000313" key="3">
    <source>
        <dbReference type="EMBL" id="WVZ65489.1"/>
    </source>
</evidence>
<accession>A0AAQ3T2B8</accession>
<evidence type="ECO:0000259" key="2">
    <source>
        <dbReference type="Pfam" id="PF07859"/>
    </source>
</evidence>
<feature type="compositionally biased region" description="Low complexity" evidence="1">
    <location>
        <begin position="165"/>
        <end position="185"/>
    </location>
</feature>
<feature type="region of interest" description="Disordered" evidence="1">
    <location>
        <begin position="158"/>
        <end position="187"/>
    </location>
</feature>
<dbReference type="SUPFAM" id="SSF53474">
    <property type="entry name" value="alpha/beta-Hydrolases"/>
    <property type="match status" value="1"/>
</dbReference>
<organism evidence="3 4">
    <name type="scientific">Paspalum notatum var. saurae</name>
    <dbReference type="NCBI Taxonomy" id="547442"/>
    <lineage>
        <taxon>Eukaryota</taxon>
        <taxon>Viridiplantae</taxon>
        <taxon>Streptophyta</taxon>
        <taxon>Embryophyta</taxon>
        <taxon>Tracheophyta</taxon>
        <taxon>Spermatophyta</taxon>
        <taxon>Magnoliopsida</taxon>
        <taxon>Liliopsida</taxon>
        <taxon>Poales</taxon>
        <taxon>Poaceae</taxon>
        <taxon>PACMAD clade</taxon>
        <taxon>Panicoideae</taxon>
        <taxon>Andropogonodae</taxon>
        <taxon>Paspaleae</taxon>
        <taxon>Paspalinae</taxon>
        <taxon>Paspalum</taxon>
    </lineage>
</organism>
<proteinExistence type="predicted"/>
<dbReference type="Gene3D" id="3.40.50.1820">
    <property type="entry name" value="alpha/beta hydrolase"/>
    <property type="match status" value="2"/>
</dbReference>
<keyword evidence="4" id="KW-1185">Reference proteome</keyword>
<dbReference type="GO" id="GO:0016787">
    <property type="term" value="F:hydrolase activity"/>
    <property type="evidence" value="ECO:0007669"/>
    <property type="project" value="InterPro"/>
</dbReference>